<proteinExistence type="predicted"/>
<evidence type="ECO:0000313" key="1">
    <source>
        <dbReference type="EMBL" id="MFC0564740.1"/>
    </source>
</evidence>
<evidence type="ECO:0000313" key="2">
    <source>
        <dbReference type="Proteomes" id="UP001589894"/>
    </source>
</evidence>
<dbReference type="EMBL" id="JBHLUE010000008">
    <property type="protein sequence ID" value="MFC0564740.1"/>
    <property type="molecule type" value="Genomic_DNA"/>
</dbReference>
<keyword evidence="2" id="KW-1185">Reference proteome</keyword>
<gene>
    <name evidence="1" type="ORF">ACFFHU_11425</name>
</gene>
<organism evidence="1 2">
    <name type="scientific">Plantactinospora siamensis</name>
    <dbReference type="NCBI Taxonomy" id="555372"/>
    <lineage>
        <taxon>Bacteria</taxon>
        <taxon>Bacillati</taxon>
        <taxon>Actinomycetota</taxon>
        <taxon>Actinomycetes</taxon>
        <taxon>Micromonosporales</taxon>
        <taxon>Micromonosporaceae</taxon>
        <taxon>Plantactinospora</taxon>
    </lineage>
</organism>
<dbReference type="RefSeq" id="WP_377337984.1">
    <property type="nucleotide sequence ID" value="NZ_JBHLUE010000008.1"/>
</dbReference>
<name>A0ABV6NVE5_9ACTN</name>
<sequence>MNGQLQVPPGTVLTLRKGDWQCGEHPLSLRVEQLRHDLSRYYDNRWIWVIGQSLDGQGSPLGRVKVLVRVEALDRGRG</sequence>
<dbReference type="Proteomes" id="UP001589894">
    <property type="component" value="Unassembled WGS sequence"/>
</dbReference>
<protein>
    <submittedName>
        <fullName evidence="1">Uncharacterized protein</fullName>
    </submittedName>
</protein>
<comment type="caution">
    <text evidence="1">The sequence shown here is derived from an EMBL/GenBank/DDBJ whole genome shotgun (WGS) entry which is preliminary data.</text>
</comment>
<reference evidence="1 2" key="1">
    <citation type="submission" date="2024-09" db="EMBL/GenBank/DDBJ databases">
        <authorList>
            <person name="Sun Q."/>
            <person name="Mori K."/>
        </authorList>
    </citation>
    <scope>NUCLEOTIDE SEQUENCE [LARGE SCALE GENOMIC DNA]</scope>
    <source>
        <strain evidence="1 2">TBRC 2205</strain>
    </source>
</reference>
<accession>A0ABV6NVE5</accession>